<sequence>MTSDCTSECASDHTSNSFASVLHDVLRVYDHRYLSLDRVQRERLVEGTRRVIGEEGLSQAARAAMPASARLRAFCIQHGLREELERLIRDEVEGSPAGAVVVGGRIYAMYPYLRGVSRQDADITAEVGVEHRLDAVSWQGRKVRIRGVAALQRVETAHTAVDVILRERTSGKEHGFPAVPRPDGARGFEAVADPAAVEPGRWDVHVAATALGVTREARFGSVRAEGLRTGPQRRPAGPADVAVYFTKGGHLALFVSEGPGRGSPLARLLRRFGL</sequence>
<keyword evidence="2" id="KW-1185">Reference proteome</keyword>
<dbReference type="AlphaFoldDB" id="A0A846Z485"/>
<dbReference type="Proteomes" id="UP000579250">
    <property type="component" value="Unassembled WGS sequence"/>
</dbReference>
<protein>
    <submittedName>
        <fullName evidence="1">Uncharacterized protein</fullName>
    </submittedName>
</protein>
<organism evidence="1 2">
    <name type="scientific">Actinomadura latina</name>
    <dbReference type="NCBI Taxonomy" id="163603"/>
    <lineage>
        <taxon>Bacteria</taxon>
        <taxon>Bacillati</taxon>
        <taxon>Actinomycetota</taxon>
        <taxon>Actinomycetes</taxon>
        <taxon>Streptosporangiales</taxon>
        <taxon>Thermomonosporaceae</taxon>
        <taxon>Actinomadura</taxon>
    </lineage>
</organism>
<dbReference type="RefSeq" id="WP_067632293.1">
    <property type="nucleotide sequence ID" value="NZ_JAAXPI010000062.1"/>
</dbReference>
<comment type="caution">
    <text evidence="1">The sequence shown here is derived from an EMBL/GenBank/DDBJ whole genome shotgun (WGS) entry which is preliminary data.</text>
</comment>
<gene>
    <name evidence="1" type="ORF">HGB48_29305</name>
</gene>
<evidence type="ECO:0000313" key="1">
    <source>
        <dbReference type="EMBL" id="NKZ07799.1"/>
    </source>
</evidence>
<dbReference type="EMBL" id="JAAXPI010000062">
    <property type="protein sequence ID" value="NKZ07799.1"/>
    <property type="molecule type" value="Genomic_DNA"/>
</dbReference>
<evidence type="ECO:0000313" key="2">
    <source>
        <dbReference type="Proteomes" id="UP000579250"/>
    </source>
</evidence>
<proteinExistence type="predicted"/>
<reference evidence="1 2" key="1">
    <citation type="submission" date="2020-04" db="EMBL/GenBank/DDBJ databases">
        <title>MicrobeNet Type strains.</title>
        <authorList>
            <person name="Nicholson A.C."/>
        </authorList>
    </citation>
    <scope>NUCLEOTIDE SEQUENCE [LARGE SCALE GENOMIC DNA]</scope>
    <source>
        <strain evidence="1 2">ATCC BAA-277</strain>
    </source>
</reference>
<accession>A0A846Z485</accession>
<name>A0A846Z485_9ACTN</name>